<sequence length="107" mass="11732">MRELLRILLPLLVWLASFSAIYGLHGLGCALGWPEVAWLGLSLFRWALLIAWLAAIVLQLLLLLTVGKWSFGPTTDFYRKVNLATALSGLTATVWTSFPIVVSSTCG</sequence>
<keyword evidence="1" id="KW-1133">Transmembrane helix</keyword>
<dbReference type="RefSeq" id="WP_067941179.1">
    <property type="nucleotide sequence ID" value="NZ_JBHSWA010000001.1"/>
</dbReference>
<keyword evidence="1" id="KW-0472">Membrane</keyword>
<evidence type="ECO:0000313" key="3">
    <source>
        <dbReference type="Proteomes" id="UP001596403"/>
    </source>
</evidence>
<feature type="transmembrane region" description="Helical" evidence="1">
    <location>
        <begin position="81"/>
        <end position="102"/>
    </location>
</feature>
<organism evidence="2 3">
    <name type="scientific">Sulfitobacter profundi</name>
    <dbReference type="NCBI Taxonomy" id="2679961"/>
    <lineage>
        <taxon>Bacteria</taxon>
        <taxon>Pseudomonadati</taxon>
        <taxon>Pseudomonadota</taxon>
        <taxon>Alphaproteobacteria</taxon>
        <taxon>Rhodobacterales</taxon>
        <taxon>Roseobacteraceae</taxon>
        <taxon>Sulfitobacter</taxon>
    </lineage>
</organism>
<comment type="caution">
    <text evidence="2">The sequence shown here is derived from an EMBL/GenBank/DDBJ whole genome shotgun (WGS) entry which is preliminary data.</text>
</comment>
<feature type="transmembrane region" description="Helical" evidence="1">
    <location>
        <begin position="43"/>
        <end position="69"/>
    </location>
</feature>
<reference evidence="3" key="1">
    <citation type="journal article" date="2019" name="Int. J. Syst. Evol. Microbiol.">
        <title>The Global Catalogue of Microorganisms (GCM) 10K type strain sequencing project: providing services to taxonomists for standard genome sequencing and annotation.</title>
        <authorList>
            <consortium name="The Broad Institute Genomics Platform"/>
            <consortium name="The Broad Institute Genome Sequencing Center for Infectious Disease"/>
            <person name="Wu L."/>
            <person name="Ma J."/>
        </authorList>
    </citation>
    <scope>NUCLEOTIDE SEQUENCE [LARGE SCALE GENOMIC DNA]</scope>
    <source>
        <strain evidence="3">NBRC 111368</strain>
    </source>
</reference>
<dbReference type="Proteomes" id="UP001596403">
    <property type="component" value="Unassembled WGS sequence"/>
</dbReference>
<protein>
    <submittedName>
        <fullName evidence="2">Uncharacterized protein</fullName>
    </submittedName>
</protein>
<evidence type="ECO:0000256" key="1">
    <source>
        <dbReference type="SAM" id="Phobius"/>
    </source>
</evidence>
<name>A0ABW1Z1W8_9RHOB</name>
<keyword evidence="3" id="KW-1185">Reference proteome</keyword>
<proteinExistence type="predicted"/>
<evidence type="ECO:0000313" key="2">
    <source>
        <dbReference type="EMBL" id="MFC6642307.1"/>
    </source>
</evidence>
<gene>
    <name evidence="2" type="ORF">ACFQAU_11975</name>
</gene>
<accession>A0ABW1Z1W8</accession>
<dbReference type="EMBL" id="JBHSWA010000001">
    <property type="protein sequence ID" value="MFC6642307.1"/>
    <property type="molecule type" value="Genomic_DNA"/>
</dbReference>
<keyword evidence="1" id="KW-0812">Transmembrane</keyword>